<organism evidence="2 3">
    <name type="scientific">Jeotgalicoccus saudimassiliensis</name>
    <dbReference type="NCBI Taxonomy" id="1461582"/>
    <lineage>
        <taxon>Bacteria</taxon>
        <taxon>Bacillati</taxon>
        <taxon>Bacillota</taxon>
        <taxon>Bacilli</taxon>
        <taxon>Bacillales</taxon>
        <taxon>Staphylococcaceae</taxon>
        <taxon>Jeotgalicoccus</taxon>
    </lineage>
</organism>
<proteinExistence type="predicted"/>
<dbReference type="HOGENOM" id="CLU_1576396_0_0_9"/>
<gene>
    <name evidence="2" type="ORF">BN1048_01324</name>
</gene>
<dbReference type="AlphaFoldDB" id="A0A078M1P0"/>
<keyword evidence="1" id="KW-0472">Membrane</keyword>
<protein>
    <submittedName>
        <fullName evidence="2">Uncharacterized protein</fullName>
    </submittedName>
</protein>
<evidence type="ECO:0000313" key="2">
    <source>
        <dbReference type="EMBL" id="CEA01303.1"/>
    </source>
</evidence>
<feature type="transmembrane region" description="Helical" evidence="1">
    <location>
        <begin position="27"/>
        <end position="47"/>
    </location>
</feature>
<dbReference type="Proteomes" id="UP000044136">
    <property type="component" value="Unassembled WGS sequence"/>
</dbReference>
<evidence type="ECO:0000313" key="3">
    <source>
        <dbReference type="Proteomes" id="UP000044136"/>
    </source>
</evidence>
<feature type="transmembrane region" description="Helical" evidence="1">
    <location>
        <begin position="59"/>
        <end position="77"/>
    </location>
</feature>
<keyword evidence="1" id="KW-0812">Transmembrane</keyword>
<dbReference type="OrthoDB" id="2417689at2"/>
<dbReference type="RefSeq" id="WP_035809618.1">
    <property type="nucleotide sequence ID" value="NZ_CCSE01000001.1"/>
</dbReference>
<sequence length="169" mass="19782">MADDRVIYLERKDVPKNYDPKGFNFKLFGLVVMGAYLLFIIFDLSYMTFNNIEESAFNRAYMVAGFVLLGIVAGFLFKADKGDKYYELHIAPSGMIIKFRRGETVMARKDITNITIERDIQTVIRFYSGEEILKELNHIYLNHDRFVTRLRELDYPVQDLTNPDEEDLI</sequence>
<name>A0A078M1P0_9STAP</name>
<keyword evidence="3" id="KW-1185">Reference proteome</keyword>
<keyword evidence="1" id="KW-1133">Transmembrane helix</keyword>
<evidence type="ECO:0000256" key="1">
    <source>
        <dbReference type="SAM" id="Phobius"/>
    </source>
</evidence>
<dbReference type="EMBL" id="CCSE01000001">
    <property type="protein sequence ID" value="CEA01303.1"/>
    <property type="molecule type" value="Genomic_DNA"/>
</dbReference>
<accession>A0A078M1P0</accession>
<reference evidence="2 3" key="1">
    <citation type="submission" date="2014-07" db="EMBL/GenBank/DDBJ databases">
        <authorList>
            <person name="Urmite Genomes Urmite Genomes"/>
        </authorList>
    </citation>
    <scope>NUCLEOTIDE SEQUENCE [LARGE SCALE GENOMIC DNA]</scope>
    <source>
        <strain evidence="2 3">13MG44_air</strain>
    </source>
</reference>
<dbReference type="STRING" id="1461582.BN1048_01324"/>